<dbReference type="AlphaFoldDB" id="A0A232EPG5"/>
<comment type="caution">
    <text evidence="1">The sequence shown here is derived from an EMBL/GenBank/DDBJ whole genome shotgun (WGS) entry which is preliminary data.</text>
</comment>
<name>A0A232EPG5_9HYME</name>
<evidence type="ECO:0000313" key="2">
    <source>
        <dbReference type="Proteomes" id="UP000215335"/>
    </source>
</evidence>
<evidence type="ECO:0000313" key="1">
    <source>
        <dbReference type="EMBL" id="OXU20231.1"/>
    </source>
</evidence>
<keyword evidence="2" id="KW-1185">Reference proteome</keyword>
<dbReference type="EMBL" id="NNAY01002951">
    <property type="protein sequence ID" value="OXU20231.1"/>
    <property type="molecule type" value="Genomic_DNA"/>
</dbReference>
<organism evidence="1 2">
    <name type="scientific">Trichomalopsis sarcophagae</name>
    <dbReference type="NCBI Taxonomy" id="543379"/>
    <lineage>
        <taxon>Eukaryota</taxon>
        <taxon>Metazoa</taxon>
        <taxon>Ecdysozoa</taxon>
        <taxon>Arthropoda</taxon>
        <taxon>Hexapoda</taxon>
        <taxon>Insecta</taxon>
        <taxon>Pterygota</taxon>
        <taxon>Neoptera</taxon>
        <taxon>Endopterygota</taxon>
        <taxon>Hymenoptera</taxon>
        <taxon>Apocrita</taxon>
        <taxon>Proctotrupomorpha</taxon>
        <taxon>Chalcidoidea</taxon>
        <taxon>Pteromalidae</taxon>
        <taxon>Pteromalinae</taxon>
        <taxon>Trichomalopsis</taxon>
    </lineage>
</organism>
<gene>
    <name evidence="1" type="ORF">TSAR_011637</name>
</gene>
<reference evidence="1 2" key="1">
    <citation type="journal article" date="2017" name="Curr. Biol.">
        <title>The Evolution of Venom by Co-option of Single-Copy Genes.</title>
        <authorList>
            <person name="Martinson E.O."/>
            <person name="Mrinalini"/>
            <person name="Kelkar Y.D."/>
            <person name="Chang C.H."/>
            <person name="Werren J.H."/>
        </authorList>
    </citation>
    <scope>NUCLEOTIDE SEQUENCE [LARGE SCALE GENOMIC DNA]</scope>
    <source>
        <strain evidence="1 2">Alberta</strain>
        <tissue evidence="1">Whole body</tissue>
    </source>
</reference>
<sequence length="94" mass="11151">MAWRHPIEDLREQLIYEEDDEYDEYANDNEFMGFQDPVINVQNRLQEMLIADEVGEEIHLRIILIITQTVLTVKIMLHNLLVNRIIPHVVVLVI</sequence>
<protein>
    <submittedName>
        <fullName evidence="1">Uncharacterized protein</fullName>
    </submittedName>
</protein>
<accession>A0A232EPG5</accession>
<dbReference type="Proteomes" id="UP000215335">
    <property type="component" value="Unassembled WGS sequence"/>
</dbReference>
<proteinExistence type="predicted"/>